<comment type="caution">
    <text evidence="5">The sequence shown here is derived from an EMBL/GenBank/DDBJ whole genome shotgun (WGS) entry which is preliminary data.</text>
</comment>
<evidence type="ECO:0000313" key="5">
    <source>
        <dbReference type="EMBL" id="MFC5811195.1"/>
    </source>
</evidence>
<evidence type="ECO:0000313" key="6">
    <source>
        <dbReference type="Proteomes" id="UP001596112"/>
    </source>
</evidence>
<dbReference type="InterPro" id="IPR006158">
    <property type="entry name" value="Cobalamin-bd"/>
</dbReference>
<dbReference type="SUPFAM" id="SSF52242">
    <property type="entry name" value="Cobalamin (vitamin B12)-binding domain"/>
    <property type="match status" value="1"/>
</dbReference>
<dbReference type="Gene3D" id="1.10.1660.10">
    <property type="match status" value="1"/>
</dbReference>
<dbReference type="Proteomes" id="UP001596112">
    <property type="component" value="Unassembled WGS sequence"/>
</dbReference>
<dbReference type="InterPro" id="IPR003759">
    <property type="entry name" value="Cbl-bd_cap"/>
</dbReference>
<feature type="region of interest" description="Disordered" evidence="2">
    <location>
        <begin position="95"/>
        <end position="153"/>
    </location>
</feature>
<dbReference type="EMBL" id="JBHSNZ010000022">
    <property type="protein sequence ID" value="MFC5811195.1"/>
    <property type="molecule type" value="Genomic_DNA"/>
</dbReference>
<evidence type="ECO:0000259" key="3">
    <source>
        <dbReference type="PROSITE" id="PS50937"/>
    </source>
</evidence>
<protein>
    <submittedName>
        <fullName evidence="5">MerR family transcriptional regulator</fullName>
    </submittedName>
</protein>
<dbReference type="RefSeq" id="WP_272172649.1">
    <property type="nucleotide sequence ID" value="NZ_JAQOSL010000060.1"/>
</dbReference>
<dbReference type="InterPro" id="IPR000551">
    <property type="entry name" value="MerR-type_HTH_dom"/>
</dbReference>
<name>A0ABW1BFP5_9ACTN</name>
<dbReference type="SMART" id="SM00422">
    <property type="entry name" value="HTH_MERR"/>
    <property type="match status" value="1"/>
</dbReference>
<organism evidence="5 6">
    <name type="scientific">Streptomyces heilongjiangensis</name>
    <dbReference type="NCBI Taxonomy" id="945052"/>
    <lineage>
        <taxon>Bacteria</taxon>
        <taxon>Bacillati</taxon>
        <taxon>Actinomycetota</taxon>
        <taxon>Actinomycetes</taxon>
        <taxon>Kitasatosporales</taxon>
        <taxon>Streptomycetaceae</taxon>
        <taxon>Streptomyces</taxon>
    </lineage>
</organism>
<dbReference type="InterPro" id="IPR009061">
    <property type="entry name" value="DNA-bd_dom_put_sf"/>
</dbReference>
<dbReference type="Gene3D" id="3.40.50.280">
    <property type="entry name" value="Cobalamin-binding domain"/>
    <property type="match status" value="1"/>
</dbReference>
<sequence length="380" mass="40510">MDAHEEPGTAGAGVTTGVLARRLGISPTTLRSWDRRYGLGPATRVEGRHRRWTAEDVAMVREMCRLTAEGVPPAEAARTAKAQAAAAKALAAGAGATAGPADDTPVAGSPFRPLAPVREPWPPADAAYEGPGSAETAPETLVPADTPSVEDSRRRCRGLARAAVRMDAEAVQEQITATVEAYGLLAAWEEVLIPTLRYVGRRWESSEDRYVEVEHLLSWHISVALRHAYARAAARNRASDTRPVLLACLPGEQHTLPLEALTAVLAERGRRVLMLGSSVPVEALEATVRRVAPAAVALWSQSRSTADLPLARHLAAIRWGIHGARTRSHVLLCGPGWGLRSDPDLLRPFGLADAVRIMASAGRPGDDAPVASEGRVQESV</sequence>
<keyword evidence="6" id="KW-1185">Reference proteome</keyword>
<dbReference type="PROSITE" id="PS51332">
    <property type="entry name" value="B12_BINDING"/>
    <property type="match status" value="1"/>
</dbReference>
<dbReference type="InterPro" id="IPR036724">
    <property type="entry name" value="Cobalamin-bd_sf"/>
</dbReference>
<dbReference type="PANTHER" id="PTHR30204:SF97">
    <property type="entry name" value="MERR FAMILY REGULATORY PROTEIN"/>
    <property type="match status" value="1"/>
</dbReference>
<evidence type="ECO:0000259" key="4">
    <source>
        <dbReference type="PROSITE" id="PS51332"/>
    </source>
</evidence>
<dbReference type="SUPFAM" id="SSF46955">
    <property type="entry name" value="Putative DNA-binding domain"/>
    <property type="match status" value="1"/>
</dbReference>
<evidence type="ECO:0000256" key="2">
    <source>
        <dbReference type="SAM" id="MobiDB-lite"/>
    </source>
</evidence>
<dbReference type="PANTHER" id="PTHR30204">
    <property type="entry name" value="REDOX-CYCLING DRUG-SENSING TRANSCRIPTIONAL ACTIVATOR SOXR"/>
    <property type="match status" value="1"/>
</dbReference>
<keyword evidence="1" id="KW-0238">DNA-binding</keyword>
<evidence type="ECO:0000256" key="1">
    <source>
        <dbReference type="ARBA" id="ARBA00023125"/>
    </source>
</evidence>
<dbReference type="Gene3D" id="1.10.1240.10">
    <property type="entry name" value="Methionine synthase domain"/>
    <property type="match status" value="1"/>
</dbReference>
<dbReference type="InterPro" id="IPR047057">
    <property type="entry name" value="MerR_fam"/>
</dbReference>
<dbReference type="Pfam" id="PF02607">
    <property type="entry name" value="B12-binding_2"/>
    <property type="match status" value="1"/>
</dbReference>
<reference evidence="6" key="1">
    <citation type="journal article" date="2019" name="Int. J. Syst. Evol. Microbiol.">
        <title>The Global Catalogue of Microorganisms (GCM) 10K type strain sequencing project: providing services to taxonomists for standard genome sequencing and annotation.</title>
        <authorList>
            <consortium name="The Broad Institute Genomics Platform"/>
            <consortium name="The Broad Institute Genome Sequencing Center for Infectious Disease"/>
            <person name="Wu L."/>
            <person name="Ma J."/>
        </authorList>
    </citation>
    <scope>NUCLEOTIDE SEQUENCE [LARGE SCALE GENOMIC DNA]</scope>
    <source>
        <strain evidence="6">JCM 9918</strain>
    </source>
</reference>
<proteinExistence type="predicted"/>
<dbReference type="PROSITE" id="PS50937">
    <property type="entry name" value="HTH_MERR_2"/>
    <property type="match status" value="1"/>
</dbReference>
<dbReference type="InterPro" id="IPR036594">
    <property type="entry name" value="Meth_synthase_dom"/>
</dbReference>
<feature type="domain" description="B12-binding" evidence="4">
    <location>
        <begin position="241"/>
        <end position="380"/>
    </location>
</feature>
<feature type="domain" description="HTH merR-type" evidence="3">
    <location>
        <begin position="15"/>
        <end position="82"/>
    </location>
</feature>
<gene>
    <name evidence="5" type="ORF">ACFQGO_27460</name>
</gene>
<dbReference type="Pfam" id="PF13411">
    <property type="entry name" value="MerR_1"/>
    <property type="match status" value="1"/>
</dbReference>
<accession>A0ABW1BFP5</accession>